<proteinExistence type="predicted"/>
<feature type="domain" description="Phage capsid-like C-terminal" evidence="3">
    <location>
        <begin position="88"/>
        <end position="350"/>
    </location>
</feature>
<comment type="subcellular location">
    <subcellularLocation>
        <location evidence="1">Virion</location>
    </subcellularLocation>
</comment>
<keyword evidence="2" id="KW-0175">Coiled coil</keyword>
<accession>A0A327S9I2</accession>
<comment type="caution">
    <text evidence="4">The sequence shown here is derived from an EMBL/GenBank/DDBJ whole genome shotgun (WGS) entry which is preliminary data.</text>
</comment>
<evidence type="ECO:0000313" key="4">
    <source>
        <dbReference type="EMBL" id="RAJ24992.1"/>
    </source>
</evidence>
<reference evidence="4 5" key="1">
    <citation type="submission" date="2018-06" db="EMBL/GenBank/DDBJ databases">
        <title>Genomic Encyclopedia of Archaeal and Bacterial Type Strains, Phase II (KMG-II): from individual species to whole genera.</title>
        <authorList>
            <person name="Goeker M."/>
        </authorList>
    </citation>
    <scope>NUCLEOTIDE SEQUENCE [LARGE SCALE GENOMIC DNA]</scope>
    <source>
        <strain evidence="4 5">DSM 14825</strain>
    </source>
</reference>
<dbReference type="Pfam" id="PF05065">
    <property type="entry name" value="Phage_capsid"/>
    <property type="match status" value="1"/>
</dbReference>
<evidence type="ECO:0000256" key="2">
    <source>
        <dbReference type="SAM" id="Coils"/>
    </source>
</evidence>
<dbReference type="EMBL" id="QLLR01000028">
    <property type="protein sequence ID" value="RAJ24992.1"/>
    <property type="molecule type" value="Genomic_DNA"/>
</dbReference>
<dbReference type="InterPro" id="IPR054612">
    <property type="entry name" value="Phage_capsid-like_C"/>
</dbReference>
<sequence>MEQLGASIKEDLNKSNIELKNEIAELKTANTEFQNHLDQLSAKNAVIEAKGLSFADELKANFNSTKPELLAKGFEFQLKAVLKPQADINPEYKPGIVAAPSRKVNARQLFAVGSTGSDAVKYVRETGYTNGAAIKEEGVAAGESSFSIAQATALVKTISTYIVVSKEMLADVDGITSYLQNRVPAKMAEAEDNELFFGVGDIKGVATTAVQFTGTTFAMGTGATINQYDVLRVSANMIAKANYSATAIAINPTDKTKLELAKDSTGNYIFPYGNLSVAGIPVVETNAIPEGKFLVGDFRFGAEIKDRQGLTISYYPSDADNVKKGLITILAEERLALPVYHPGAFVTGDFTSAMVALKK</sequence>
<gene>
    <name evidence="4" type="ORF">LY11_04179</name>
</gene>
<dbReference type="AlphaFoldDB" id="A0A327S9I2"/>
<dbReference type="Gene3D" id="3.30.2320.10">
    <property type="entry name" value="hypothetical protein PF0899 domain"/>
    <property type="match status" value="1"/>
</dbReference>
<organism evidence="4 5">
    <name type="scientific">Pedobacter cryoconitis</name>
    <dbReference type="NCBI Taxonomy" id="188932"/>
    <lineage>
        <taxon>Bacteria</taxon>
        <taxon>Pseudomonadati</taxon>
        <taxon>Bacteroidota</taxon>
        <taxon>Sphingobacteriia</taxon>
        <taxon>Sphingobacteriales</taxon>
        <taxon>Sphingobacteriaceae</taxon>
        <taxon>Pedobacter</taxon>
    </lineage>
</organism>
<evidence type="ECO:0000313" key="5">
    <source>
        <dbReference type="Proteomes" id="UP000249754"/>
    </source>
</evidence>
<dbReference type="NCBIfam" id="TIGR01554">
    <property type="entry name" value="major_cap_HK97"/>
    <property type="match status" value="1"/>
</dbReference>
<evidence type="ECO:0000259" key="3">
    <source>
        <dbReference type="Pfam" id="PF05065"/>
    </source>
</evidence>
<dbReference type="Gene3D" id="3.30.2400.10">
    <property type="entry name" value="Major capsid protein gp5"/>
    <property type="match status" value="1"/>
</dbReference>
<evidence type="ECO:0000256" key="1">
    <source>
        <dbReference type="ARBA" id="ARBA00004328"/>
    </source>
</evidence>
<dbReference type="InterPro" id="IPR024455">
    <property type="entry name" value="Phage_capsid"/>
</dbReference>
<name>A0A327S9I2_9SPHI</name>
<dbReference type="SUPFAM" id="SSF56563">
    <property type="entry name" value="Major capsid protein gp5"/>
    <property type="match status" value="1"/>
</dbReference>
<feature type="coiled-coil region" evidence="2">
    <location>
        <begin position="9"/>
        <end position="43"/>
    </location>
</feature>
<dbReference type="Proteomes" id="UP000249754">
    <property type="component" value="Unassembled WGS sequence"/>
</dbReference>
<protein>
    <submittedName>
        <fullName evidence="4">HK97 family phage major capsid protein</fullName>
    </submittedName>
</protein>